<evidence type="ECO:0000313" key="2">
    <source>
        <dbReference type="Proteomes" id="UP001143856"/>
    </source>
</evidence>
<reference evidence="1" key="1">
    <citation type="submission" date="2022-10" db="EMBL/GenBank/DDBJ databases">
        <title>Genome Sequence of Xylaria curta.</title>
        <authorList>
            <person name="Buettner E."/>
        </authorList>
    </citation>
    <scope>NUCLEOTIDE SEQUENCE</scope>
    <source>
        <strain evidence="1">Babe10</strain>
    </source>
</reference>
<dbReference type="Proteomes" id="UP001143856">
    <property type="component" value="Unassembled WGS sequence"/>
</dbReference>
<comment type="caution">
    <text evidence="1">The sequence shown here is derived from an EMBL/GenBank/DDBJ whole genome shotgun (WGS) entry which is preliminary data.</text>
</comment>
<evidence type="ECO:0000313" key="1">
    <source>
        <dbReference type="EMBL" id="KAJ2987108.1"/>
    </source>
</evidence>
<proteinExistence type="predicted"/>
<accession>A0ACC1P805</accession>
<keyword evidence="2" id="KW-1185">Reference proteome</keyword>
<name>A0ACC1P805_9PEZI</name>
<dbReference type="EMBL" id="JAPDGR010000844">
    <property type="protein sequence ID" value="KAJ2987108.1"/>
    <property type="molecule type" value="Genomic_DNA"/>
</dbReference>
<sequence>MQHPGLWQPEAFPSDGIAETIQPTNVYWQAFNAHESHAAALVDTRKKKQLLGTALLASITTTESTRVRIVDKLFLDLSNDMPRDSIPYLANGTVETDADLRGRCVDQLSTLIWLCFAKMYSSYNLEHFLHTWDTNAHGRVLINPAGDRPYAGGYLDALAM</sequence>
<protein>
    <submittedName>
        <fullName evidence="1">Uncharacterized protein</fullName>
    </submittedName>
</protein>
<gene>
    <name evidence="1" type="ORF">NUW58_g4687</name>
</gene>
<organism evidence="1 2">
    <name type="scientific">Xylaria curta</name>
    <dbReference type="NCBI Taxonomy" id="42375"/>
    <lineage>
        <taxon>Eukaryota</taxon>
        <taxon>Fungi</taxon>
        <taxon>Dikarya</taxon>
        <taxon>Ascomycota</taxon>
        <taxon>Pezizomycotina</taxon>
        <taxon>Sordariomycetes</taxon>
        <taxon>Xylariomycetidae</taxon>
        <taxon>Xylariales</taxon>
        <taxon>Xylariaceae</taxon>
        <taxon>Xylaria</taxon>
    </lineage>
</organism>